<feature type="domain" description="Cadherin" evidence="15">
    <location>
        <begin position="243"/>
        <end position="352"/>
    </location>
</feature>
<dbReference type="FunFam" id="2.60.40.60:FF:000181">
    <property type="entry name" value="Predicted protein"/>
    <property type="match status" value="1"/>
</dbReference>
<feature type="domain" description="Cadherin" evidence="15">
    <location>
        <begin position="677"/>
        <end position="789"/>
    </location>
</feature>
<evidence type="ECO:0000256" key="6">
    <source>
        <dbReference type="ARBA" id="ARBA00022837"/>
    </source>
</evidence>
<dbReference type="GO" id="GO:0007156">
    <property type="term" value="P:homophilic cell adhesion via plasma membrane adhesion molecules"/>
    <property type="evidence" value="ECO:0007669"/>
    <property type="project" value="InterPro"/>
</dbReference>
<keyword evidence="6 11" id="KW-0106">Calcium</keyword>
<feature type="domain" description="Cadherin" evidence="15">
    <location>
        <begin position="30"/>
        <end position="130"/>
    </location>
</feature>
<protein>
    <recommendedName>
        <fullName evidence="15">Cadherin domain-containing protein</fullName>
    </recommendedName>
</protein>
<dbReference type="CDD" id="cd11304">
    <property type="entry name" value="Cadherin_repeat"/>
    <property type="match status" value="7"/>
</dbReference>
<evidence type="ECO:0000313" key="16">
    <source>
        <dbReference type="EMBL" id="EEN67381.1"/>
    </source>
</evidence>
<feature type="compositionally biased region" description="Polar residues" evidence="12">
    <location>
        <begin position="846"/>
        <end position="864"/>
    </location>
</feature>
<feature type="compositionally biased region" description="Polar residues" evidence="12">
    <location>
        <begin position="1152"/>
        <end position="1184"/>
    </location>
</feature>
<dbReference type="Pfam" id="PF08266">
    <property type="entry name" value="Cadherin_2"/>
    <property type="match status" value="1"/>
</dbReference>
<feature type="region of interest" description="Disordered" evidence="12">
    <location>
        <begin position="1252"/>
        <end position="1306"/>
    </location>
</feature>
<feature type="compositionally biased region" description="Polar residues" evidence="12">
    <location>
        <begin position="900"/>
        <end position="915"/>
    </location>
</feature>
<keyword evidence="2" id="KW-1003">Cell membrane</keyword>
<name>C3XXC1_BRAFL</name>
<feature type="domain" description="Cadherin" evidence="15">
    <location>
        <begin position="358"/>
        <end position="465"/>
    </location>
</feature>
<gene>
    <name evidence="16" type="ORF">BRAFLDRAFT_73233</name>
</gene>
<evidence type="ECO:0000256" key="4">
    <source>
        <dbReference type="ARBA" id="ARBA00022729"/>
    </source>
</evidence>
<keyword evidence="3 13" id="KW-0812">Transmembrane</keyword>
<dbReference type="SUPFAM" id="SSF49313">
    <property type="entry name" value="Cadherin-like"/>
    <property type="match status" value="7"/>
</dbReference>
<dbReference type="PROSITE" id="PS50268">
    <property type="entry name" value="CADHERIN_2"/>
    <property type="match status" value="7"/>
</dbReference>
<dbReference type="Gene3D" id="2.60.40.60">
    <property type="entry name" value="Cadherins"/>
    <property type="match status" value="7"/>
</dbReference>
<evidence type="ECO:0000256" key="1">
    <source>
        <dbReference type="ARBA" id="ARBA00004251"/>
    </source>
</evidence>
<evidence type="ECO:0000256" key="7">
    <source>
        <dbReference type="ARBA" id="ARBA00022889"/>
    </source>
</evidence>
<dbReference type="InterPro" id="IPR020894">
    <property type="entry name" value="Cadherin_CS"/>
</dbReference>
<dbReference type="FunCoup" id="C3XXC1">
    <property type="interactions" value="10"/>
</dbReference>
<keyword evidence="8 13" id="KW-1133">Transmembrane helix</keyword>
<dbReference type="GO" id="GO:0005886">
    <property type="term" value="C:plasma membrane"/>
    <property type="evidence" value="ECO:0007669"/>
    <property type="project" value="UniProtKB-SubCell"/>
</dbReference>
<feature type="domain" description="Cadherin" evidence="15">
    <location>
        <begin position="466"/>
        <end position="568"/>
    </location>
</feature>
<dbReference type="Pfam" id="PF00028">
    <property type="entry name" value="Cadherin"/>
    <property type="match status" value="6"/>
</dbReference>
<dbReference type="GO" id="GO:0005509">
    <property type="term" value="F:calcium ion binding"/>
    <property type="evidence" value="ECO:0007669"/>
    <property type="project" value="UniProtKB-UniRule"/>
</dbReference>
<proteinExistence type="predicted"/>
<dbReference type="FunFam" id="2.60.40.60:FF:000004">
    <property type="entry name" value="Protocadherin 1 gamma 2"/>
    <property type="match status" value="1"/>
</dbReference>
<dbReference type="PANTHER" id="PTHR24025:SF31">
    <property type="entry name" value="NEURAL-CADHERIN"/>
    <property type="match status" value="1"/>
</dbReference>
<feature type="compositionally biased region" description="Low complexity" evidence="12">
    <location>
        <begin position="1259"/>
        <end position="1271"/>
    </location>
</feature>
<dbReference type="PROSITE" id="PS00232">
    <property type="entry name" value="CADHERIN_1"/>
    <property type="match status" value="3"/>
</dbReference>
<feature type="compositionally biased region" description="Polar residues" evidence="12">
    <location>
        <begin position="1200"/>
        <end position="1212"/>
    </location>
</feature>
<dbReference type="InterPro" id="IPR050971">
    <property type="entry name" value="Cadherin-domain_protein"/>
</dbReference>
<dbReference type="InParanoid" id="C3XXC1"/>
<feature type="signal peptide" evidence="14">
    <location>
        <begin position="1"/>
        <end position="24"/>
    </location>
</feature>
<dbReference type="PRINTS" id="PR00205">
    <property type="entry name" value="CADHERIN"/>
</dbReference>
<reference evidence="16" key="1">
    <citation type="journal article" date="2008" name="Nature">
        <title>The amphioxus genome and the evolution of the chordate karyotype.</title>
        <authorList>
            <consortium name="US DOE Joint Genome Institute (JGI-PGF)"/>
            <person name="Putnam N.H."/>
            <person name="Butts T."/>
            <person name="Ferrier D.E.K."/>
            <person name="Furlong R.F."/>
            <person name="Hellsten U."/>
            <person name="Kawashima T."/>
            <person name="Robinson-Rechavi M."/>
            <person name="Shoguchi E."/>
            <person name="Terry A."/>
            <person name="Yu J.-K."/>
            <person name="Benito-Gutierrez E.L."/>
            <person name="Dubchak I."/>
            <person name="Garcia-Fernandez J."/>
            <person name="Gibson-Brown J.J."/>
            <person name="Grigoriev I.V."/>
            <person name="Horton A.C."/>
            <person name="de Jong P.J."/>
            <person name="Jurka J."/>
            <person name="Kapitonov V.V."/>
            <person name="Kohara Y."/>
            <person name="Kuroki Y."/>
            <person name="Lindquist E."/>
            <person name="Lucas S."/>
            <person name="Osoegawa K."/>
            <person name="Pennacchio L.A."/>
            <person name="Salamov A.A."/>
            <person name="Satou Y."/>
            <person name="Sauka-Spengler T."/>
            <person name="Schmutz J."/>
            <person name="Shin-I T."/>
            <person name="Toyoda A."/>
            <person name="Bronner-Fraser M."/>
            <person name="Fujiyama A."/>
            <person name="Holland L.Z."/>
            <person name="Holland P.W.H."/>
            <person name="Satoh N."/>
            <person name="Rokhsar D.S."/>
        </authorList>
    </citation>
    <scope>NUCLEOTIDE SEQUENCE [LARGE SCALE GENOMIC DNA]</scope>
    <source>
        <strain evidence="16">S238N-H82</strain>
        <tissue evidence="16">Testes</tissue>
    </source>
</reference>
<feature type="region of interest" description="Disordered" evidence="12">
    <location>
        <begin position="842"/>
        <end position="875"/>
    </location>
</feature>
<sequence>MAQVRTLSMRFLLLSVLTVCNVCGTEVRYSVLEEEPPNTYIGNLARDLGVVGAATPRTFAILSNSSQSRVTVDEVTGVLSTDGRIDRDVLCPRAQVCEVGLEVAMLPKQFFQLIQVRITVEDQNDNTPRFRSSVVTLDLSEATAVNTRVPLDSATDLDSERFSVQTYTLQTSADHAPFDINIFDGVDGSKNVELVVAQALDREARSFYRLVLTAFDGGNPRRYDSQVLNVNILDTNDNSPVFEEESYSVSIMENSPVGTLVLDLNATDPDEGTNGEVVYSFSNSMSDSLLSLFALDPITGRITINAPLDRESAAGKVYQLTVQARDRGVNSAPTFATVLINVGDTNDNAPLVTLNFVTSSEGPVYLSEDVPVETFLAYLTVSDRDGGRNGRVNVTLDGANKHFKLQSVPQGDGQFLIVTSSKLDRETLPTYNVTVIAKDAGKPPKVSYKSFDIILMDVNDNSPDFGTDRLEFELAEEGEAGTYVGTATATDPDQGANGEVVYSTSDGDQTVYVDPENGNIIVNEVIDRETREFIQFTMVARDGGVPSRMGSVLVTIRITDKNDNAPAFTESTYPFYITESVAVGTSVGTVVSTDADIGRNAKRRYRIIQGNEEGKFSINPENGVIYTADQLDYEQVRQYELIVEVRDSGVPQMSDTCLVRVFVQDENDNRPEITFPNNRKNVVYVPLTAPVGYLATSIQAVDWDEGPNGELSYSITNGNRLGIFVISELGDIRTVKLIKPDWAGLYTLTVMVTDHGATPSSATTLLNIFLSDAVYNGSTMIGGDLLPANVTDWNRFNIANTRQKDDGFSIPIIIVIALSCALVLLVSIVVVVILKCRRRNKEERTYNNAEKQPVPQQRNSTNRGSGRKRNTSHREIVVTVNEAAHKMDYNDIIKEEPDGQESSSPGSLTETSPPDSESKLLKKDPPKVKNLAKKEQPVRAESETDESGSGPERKERQEAGSSEDEIINVEVALASYPKEARLLRMLKDGHTSDESLNSTHSNHDSGRGSVHSNHDSGRGDSDKEVRSSPTADLRPQSCEGASNKTELPVETGMPPPPCNVLSRCTQECRILGHSDRCWMPVPPNNHIPNINGSNNNSPSHHSRLNSPVRNSPEKAKILKIKDFNNPSTGNGRKVTFVDQRPDSPVSYDGSHHSSPTNSNKGLNLKNSPSHVASASYRNSPTKTGKSLYEDTNRNAAYGSPNRNTFVDNNVTHRTPYEDSNKNPYSPHKADPRFTGYEAVKPNRKPLCLRTFDPNREFKGTTTLGDSSTSSEEGNELYNMEDVSEVLDNVEGTPPDSPYGDSSPYKPKELARELDELTFSSFRV</sequence>
<dbReference type="PANTHER" id="PTHR24025">
    <property type="entry name" value="DESMOGLEIN FAMILY MEMBER"/>
    <property type="match status" value="1"/>
</dbReference>
<accession>C3XXC1</accession>
<feature type="region of interest" description="Disordered" evidence="12">
    <location>
        <begin position="991"/>
        <end position="1055"/>
    </location>
</feature>
<evidence type="ECO:0000259" key="15">
    <source>
        <dbReference type="PROSITE" id="PS50268"/>
    </source>
</evidence>
<evidence type="ECO:0000256" key="10">
    <source>
        <dbReference type="ARBA" id="ARBA00023180"/>
    </source>
</evidence>
<keyword evidence="9 13" id="KW-0472">Membrane</keyword>
<dbReference type="FunFam" id="2.60.40.60:FF:000036">
    <property type="entry name" value="Protocadherin 9"/>
    <property type="match status" value="1"/>
</dbReference>
<feature type="domain" description="Cadherin" evidence="15">
    <location>
        <begin position="569"/>
        <end position="673"/>
    </location>
</feature>
<feature type="region of interest" description="Disordered" evidence="12">
    <location>
        <begin position="895"/>
        <end position="966"/>
    </location>
</feature>
<feature type="transmembrane region" description="Helical" evidence="13">
    <location>
        <begin position="808"/>
        <end position="834"/>
    </location>
</feature>
<organism>
    <name type="scientific">Branchiostoma floridae</name>
    <name type="common">Florida lancelet</name>
    <name type="synonym">Amphioxus</name>
    <dbReference type="NCBI Taxonomy" id="7739"/>
    <lineage>
        <taxon>Eukaryota</taxon>
        <taxon>Metazoa</taxon>
        <taxon>Chordata</taxon>
        <taxon>Cephalochordata</taxon>
        <taxon>Leptocardii</taxon>
        <taxon>Amphioxiformes</taxon>
        <taxon>Branchiostomatidae</taxon>
        <taxon>Branchiostoma</taxon>
    </lineage>
</organism>
<dbReference type="InterPro" id="IPR013164">
    <property type="entry name" value="Cadherin_N"/>
</dbReference>
<feature type="compositionally biased region" description="Low complexity" evidence="12">
    <location>
        <begin position="1088"/>
        <end position="1107"/>
    </location>
</feature>
<keyword evidence="5" id="KW-0677">Repeat</keyword>
<dbReference type="EMBL" id="GG666471">
    <property type="protein sequence ID" value="EEN67381.1"/>
    <property type="molecule type" value="Genomic_DNA"/>
</dbReference>
<evidence type="ECO:0000256" key="5">
    <source>
        <dbReference type="ARBA" id="ARBA00022737"/>
    </source>
</evidence>
<evidence type="ECO:0000256" key="11">
    <source>
        <dbReference type="PROSITE-ProRule" id="PRU00043"/>
    </source>
</evidence>
<feature type="domain" description="Cadherin" evidence="15">
    <location>
        <begin position="131"/>
        <end position="242"/>
    </location>
</feature>
<dbReference type="FunFam" id="2.60.40.60:FF:000307">
    <property type="entry name" value="Zgc:123181"/>
    <property type="match status" value="1"/>
</dbReference>
<keyword evidence="10" id="KW-0325">Glycoprotein</keyword>
<dbReference type="FunFam" id="2.60.40.60:FF:000475">
    <property type="entry name" value="Uncharacterized protein"/>
    <property type="match status" value="1"/>
</dbReference>
<keyword evidence="7" id="KW-0130">Cell adhesion</keyword>
<evidence type="ECO:0000256" key="14">
    <source>
        <dbReference type="SAM" id="SignalP"/>
    </source>
</evidence>
<evidence type="ECO:0000256" key="13">
    <source>
        <dbReference type="SAM" id="Phobius"/>
    </source>
</evidence>
<evidence type="ECO:0000256" key="9">
    <source>
        <dbReference type="ARBA" id="ARBA00023136"/>
    </source>
</evidence>
<evidence type="ECO:0000256" key="3">
    <source>
        <dbReference type="ARBA" id="ARBA00022692"/>
    </source>
</evidence>
<feature type="compositionally biased region" description="Basic and acidic residues" evidence="12">
    <location>
        <begin position="1111"/>
        <end position="1122"/>
    </location>
</feature>
<keyword evidence="4 14" id="KW-0732">Signal</keyword>
<dbReference type="eggNOG" id="ENOG502QPMK">
    <property type="taxonomic scope" value="Eukaryota"/>
</dbReference>
<evidence type="ECO:0000256" key="12">
    <source>
        <dbReference type="SAM" id="MobiDB-lite"/>
    </source>
</evidence>
<evidence type="ECO:0000256" key="8">
    <source>
        <dbReference type="ARBA" id="ARBA00022989"/>
    </source>
</evidence>
<feature type="compositionally biased region" description="Basic and acidic residues" evidence="12">
    <location>
        <begin position="1001"/>
        <end position="1026"/>
    </location>
</feature>
<dbReference type="FunFam" id="2.60.40.60:FF:000020">
    <property type="entry name" value="Dachsous cadherin-related 1b"/>
    <property type="match status" value="1"/>
</dbReference>
<feature type="region of interest" description="Disordered" evidence="12">
    <location>
        <begin position="1088"/>
        <end position="1235"/>
    </location>
</feature>
<dbReference type="InterPro" id="IPR002126">
    <property type="entry name" value="Cadherin-like_dom"/>
</dbReference>
<evidence type="ECO:0000256" key="2">
    <source>
        <dbReference type="ARBA" id="ARBA00022475"/>
    </source>
</evidence>
<dbReference type="FunFam" id="2.60.40.60:FF:000002">
    <property type="entry name" value="Protocadherin alpha 2"/>
    <property type="match status" value="1"/>
</dbReference>
<dbReference type="InterPro" id="IPR015919">
    <property type="entry name" value="Cadherin-like_sf"/>
</dbReference>
<feature type="chain" id="PRO_5002934878" description="Cadherin domain-containing protein" evidence="14">
    <location>
        <begin position="25"/>
        <end position="1323"/>
    </location>
</feature>
<feature type="compositionally biased region" description="Basic and acidic residues" evidence="12">
    <location>
        <begin position="916"/>
        <end position="942"/>
    </location>
</feature>
<dbReference type="SMART" id="SM00112">
    <property type="entry name" value="CA"/>
    <property type="match status" value="7"/>
</dbReference>
<comment type="subcellular location">
    <subcellularLocation>
        <location evidence="1">Cell membrane</location>
        <topology evidence="1">Single-pass type I membrane protein</topology>
    </subcellularLocation>
</comment>